<evidence type="ECO:0000256" key="3">
    <source>
        <dbReference type="ARBA" id="ARBA00022741"/>
    </source>
</evidence>
<dbReference type="PANTHER" id="PTHR47917">
    <property type="match status" value="1"/>
</dbReference>
<accession>A0A6M2BPF6</accession>
<keyword evidence="6" id="KW-0342">GTP-binding</keyword>
<dbReference type="InterPro" id="IPR002847">
    <property type="entry name" value="F420-0_gamma-glut_ligase-dom"/>
</dbReference>
<dbReference type="EC" id="6.3.2.31" evidence="9"/>
<keyword evidence="3" id="KW-0547">Nucleotide-binding</keyword>
<evidence type="ECO:0000259" key="8">
    <source>
        <dbReference type="Pfam" id="PF01996"/>
    </source>
</evidence>
<dbReference type="InterPro" id="IPR008225">
    <property type="entry name" value="F420-0_g-glutamyl_ligase"/>
</dbReference>
<dbReference type="Gene3D" id="3.30.1330.100">
    <property type="entry name" value="CofE-like"/>
    <property type="match status" value="1"/>
</dbReference>
<evidence type="ECO:0000256" key="4">
    <source>
        <dbReference type="ARBA" id="ARBA00022842"/>
    </source>
</evidence>
<organism evidence="9 10">
    <name type="scientific">Solimonas terrae</name>
    <dbReference type="NCBI Taxonomy" id="1396819"/>
    <lineage>
        <taxon>Bacteria</taxon>
        <taxon>Pseudomonadati</taxon>
        <taxon>Pseudomonadota</taxon>
        <taxon>Gammaproteobacteria</taxon>
        <taxon>Nevskiales</taxon>
        <taxon>Nevskiaceae</taxon>
        <taxon>Solimonas</taxon>
    </lineage>
</organism>
<keyword evidence="1 9" id="KW-0436">Ligase</keyword>
<dbReference type="PANTHER" id="PTHR47917:SF1">
    <property type="entry name" value="COENZYME F420:L-GLUTAMATE LIGASE"/>
    <property type="match status" value="1"/>
</dbReference>
<dbReference type="EMBL" id="JAAMOW010000002">
    <property type="protein sequence ID" value="NGY03923.1"/>
    <property type="molecule type" value="Genomic_DNA"/>
</dbReference>
<reference evidence="9 10" key="1">
    <citation type="journal article" date="2014" name="Int. J. Syst. Evol. Microbiol.">
        <title>Solimonas terrae sp. nov., isolated from soil.</title>
        <authorList>
            <person name="Kim S.J."/>
            <person name="Moon J.Y."/>
            <person name="Weon H.Y."/>
            <person name="Ahn J.H."/>
            <person name="Chen W.M."/>
            <person name="Kwon S.W."/>
        </authorList>
    </citation>
    <scope>NUCLEOTIDE SEQUENCE [LARGE SCALE GENOMIC DNA]</scope>
    <source>
        <strain evidence="9 10">KIS83-12</strain>
    </source>
</reference>
<feature type="domain" description="Coenzyme F420:L-glutamate ligase-like" evidence="8">
    <location>
        <begin position="19"/>
        <end position="238"/>
    </location>
</feature>
<evidence type="ECO:0000256" key="5">
    <source>
        <dbReference type="ARBA" id="ARBA00022958"/>
    </source>
</evidence>
<evidence type="ECO:0000256" key="6">
    <source>
        <dbReference type="ARBA" id="ARBA00023134"/>
    </source>
</evidence>
<dbReference type="AlphaFoldDB" id="A0A6M2BPF6"/>
<keyword evidence="10" id="KW-1185">Reference proteome</keyword>
<dbReference type="Proteomes" id="UP000472676">
    <property type="component" value="Unassembled WGS sequence"/>
</dbReference>
<keyword evidence="5" id="KW-0630">Potassium</keyword>
<dbReference type="Gene3D" id="3.90.1660.10">
    <property type="entry name" value="CofE-like domain"/>
    <property type="match status" value="1"/>
</dbReference>
<keyword evidence="7" id="KW-0464">Manganese</keyword>
<evidence type="ECO:0000256" key="7">
    <source>
        <dbReference type="ARBA" id="ARBA00023211"/>
    </source>
</evidence>
<dbReference type="SUPFAM" id="SSF144010">
    <property type="entry name" value="CofE-like"/>
    <property type="match status" value="1"/>
</dbReference>
<name>A0A6M2BPF6_9GAMM</name>
<sequence length="263" mass="27894">MSDAPSPPGALSFLPIAGIPEVRPGDDLATLFGEAIATPPNPALHDGDVLVVAQKIVSKAENRYVELDHIVPGDEAKALAQRCGKDARLVELVLRESSEVLRAAPGVLIVRHRLGFVVANAAIDQSNLPESNGERALLLPADPDASARALRAQLERRYGIRLAVLISDSFGRAWRLGVCGSCVGCAGLQALVDLRGRRDRSGRVLQVTQLAVADQICASATLVGGEAAEGQPVVVVRGVPRAYLAEGSGVRDLLRPREQDLFR</sequence>
<comment type="caution">
    <text evidence="9">The sequence shown here is derived from an EMBL/GenBank/DDBJ whole genome shotgun (WGS) entry which is preliminary data.</text>
</comment>
<dbReference type="Pfam" id="PF01996">
    <property type="entry name" value="F420_ligase"/>
    <property type="match status" value="1"/>
</dbReference>
<evidence type="ECO:0000256" key="1">
    <source>
        <dbReference type="ARBA" id="ARBA00022598"/>
    </source>
</evidence>
<dbReference type="GO" id="GO:0052618">
    <property type="term" value="F:coenzyme F420-0:L-glutamate ligase activity"/>
    <property type="evidence" value="ECO:0007669"/>
    <property type="project" value="UniProtKB-EC"/>
</dbReference>
<gene>
    <name evidence="9" type="primary">cofE</name>
    <name evidence="9" type="ORF">G7Y85_04045</name>
</gene>
<keyword evidence="4" id="KW-0460">Magnesium</keyword>
<dbReference type="GO" id="GO:0005525">
    <property type="term" value="F:GTP binding"/>
    <property type="evidence" value="ECO:0007669"/>
    <property type="project" value="UniProtKB-KW"/>
</dbReference>
<keyword evidence="2" id="KW-0479">Metal-binding</keyword>
<evidence type="ECO:0000256" key="2">
    <source>
        <dbReference type="ARBA" id="ARBA00022723"/>
    </source>
</evidence>
<evidence type="ECO:0000313" key="9">
    <source>
        <dbReference type="EMBL" id="NGY03923.1"/>
    </source>
</evidence>
<proteinExistence type="predicted"/>
<dbReference type="GO" id="GO:0046872">
    <property type="term" value="F:metal ion binding"/>
    <property type="evidence" value="ECO:0007669"/>
    <property type="project" value="UniProtKB-KW"/>
</dbReference>
<protein>
    <submittedName>
        <fullName evidence="9">Coenzyme F420-0:L-glutamate ligase</fullName>
        <ecNumber evidence="9">6.3.2.31</ecNumber>
    </submittedName>
</protein>
<dbReference type="RefSeq" id="WP_166252176.1">
    <property type="nucleotide sequence ID" value="NZ_JAAMOW010000002.1"/>
</dbReference>
<dbReference type="NCBIfam" id="TIGR01916">
    <property type="entry name" value="F420_cofE"/>
    <property type="match status" value="1"/>
</dbReference>
<evidence type="ECO:0000313" key="10">
    <source>
        <dbReference type="Proteomes" id="UP000472676"/>
    </source>
</evidence>